<dbReference type="AlphaFoldDB" id="A0A2T5U0T0"/>
<proteinExistence type="predicted"/>
<comment type="caution">
    <text evidence="1">The sequence shown here is derived from an EMBL/GenBank/DDBJ whole genome shotgun (WGS) entry which is preliminary data.</text>
</comment>
<accession>A0A2T5U0T0</accession>
<evidence type="ECO:0000313" key="2">
    <source>
        <dbReference type="Proteomes" id="UP000244013"/>
    </source>
</evidence>
<dbReference type="Proteomes" id="UP000244013">
    <property type="component" value="Unassembled WGS sequence"/>
</dbReference>
<sequence length="61" mass="6781">MPERREALTNLSSSLQQAVPALQALTQPGDEHLPFAMRHLLDAIDRVDVEATGDLDRRARS</sequence>
<reference evidence="1 2" key="1">
    <citation type="submission" date="2018-04" db="EMBL/GenBank/DDBJ databases">
        <title>Genomic Encyclopedia of Type Strains, Phase III (KMG-III): the genomes of soil and plant-associated and newly described type strains.</title>
        <authorList>
            <person name="Whitman W."/>
        </authorList>
    </citation>
    <scope>NUCLEOTIDE SEQUENCE [LARGE SCALE GENOMIC DNA]</scope>
    <source>
        <strain evidence="1 2">MA-olki</strain>
    </source>
</reference>
<dbReference type="RefSeq" id="WP_107955271.1">
    <property type="nucleotide sequence ID" value="NZ_QAYE01000008.1"/>
</dbReference>
<dbReference type="GeneID" id="300273178"/>
<name>A0A2T5U0T0_9SPHN</name>
<organism evidence="1 2">
    <name type="scientific">Sphingomonas faeni</name>
    <dbReference type="NCBI Taxonomy" id="185950"/>
    <lineage>
        <taxon>Bacteria</taxon>
        <taxon>Pseudomonadati</taxon>
        <taxon>Pseudomonadota</taxon>
        <taxon>Alphaproteobacteria</taxon>
        <taxon>Sphingomonadales</taxon>
        <taxon>Sphingomonadaceae</taxon>
        <taxon>Sphingomonas</taxon>
    </lineage>
</organism>
<evidence type="ECO:0000313" key="1">
    <source>
        <dbReference type="EMBL" id="PTW45100.1"/>
    </source>
</evidence>
<protein>
    <submittedName>
        <fullName evidence="1">Uncharacterized protein</fullName>
    </submittedName>
</protein>
<dbReference type="EMBL" id="QAYE01000008">
    <property type="protein sequence ID" value="PTW45100.1"/>
    <property type="molecule type" value="Genomic_DNA"/>
</dbReference>
<gene>
    <name evidence="1" type="ORF">C8J25_108192</name>
</gene>